<feature type="region of interest" description="Disordered" evidence="1">
    <location>
        <begin position="35"/>
        <end position="68"/>
    </location>
</feature>
<evidence type="ECO:0000313" key="5">
    <source>
        <dbReference type="Proteomes" id="UP000231586"/>
    </source>
</evidence>
<dbReference type="Pfam" id="PF14478">
    <property type="entry name" value="DUF4430"/>
    <property type="match status" value="1"/>
</dbReference>
<keyword evidence="5" id="KW-1185">Reference proteome</keyword>
<dbReference type="Gene3D" id="2.170.130.30">
    <property type="match status" value="1"/>
</dbReference>
<evidence type="ECO:0000256" key="1">
    <source>
        <dbReference type="SAM" id="MobiDB-lite"/>
    </source>
</evidence>
<proteinExistence type="predicted"/>
<feature type="chain" id="PRO_5038840249" evidence="2">
    <location>
        <begin position="25"/>
        <end position="146"/>
    </location>
</feature>
<dbReference type="RefSeq" id="WP_100350195.1">
    <property type="nucleotide sequence ID" value="NZ_PGTZ01000008.1"/>
</dbReference>
<dbReference type="InterPro" id="IPR027954">
    <property type="entry name" value="Transcobalamin-like_C"/>
</dbReference>
<protein>
    <submittedName>
        <fullName evidence="4">Uncharacterized protein DUF4430</fullName>
    </submittedName>
</protein>
<dbReference type="OrthoDB" id="4833357at2"/>
<feature type="signal peptide" evidence="2">
    <location>
        <begin position="1"/>
        <end position="24"/>
    </location>
</feature>
<keyword evidence="2" id="KW-0732">Signal</keyword>
<name>A0A2M8WRF7_9MICO</name>
<evidence type="ECO:0000259" key="3">
    <source>
        <dbReference type="Pfam" id="PF14478"/>
    </source>
</evidence>
<feature type="domain" description="Transcobalamin-like C-terminal" evidence="3">
    <location>
        <begin position="74"/>
        <end position="144"/>
    </location>
</feature>
<organism evidence="4 5">
    <name type="scientific">Luteimicrobium subarcticum</name>
    <dbReference type="NCBI Taxonomy" id="620910"/>
    <lineage>
        <taxon>Bacteria</taxon>
        <taxon>Bacillati</taxon>
        <taxon>Actinomycetota</taxon>
        <taxon>Actinomycetes</taxon>
        <taxon>Micrococcales</taxon>
        <taxon>Luteimicrobium</taxon>
    </lineage>
</organism>
<dbReference type="EMBL" id="PGTZ01000008">
    <property type="protein sequence ID" value="PJI93513.1"/>
    <property type="molecule type" value="Genomic_DNA"/>
</dbReference>
<dbReference type="AlphaFoldDB" id="A0A2M8WRF7"/>
<evidence type="ECO:0000313" key="4">
    <source>
        <dbReference type="EMBL" id="PJI93513.1"/>
    </source>
</evidence>
<reference evidence="4 5" key="1">
    <citation type="submission" date="2017-11" db="EMBL/GenBank/DDBJ databases">
        <title>Genomic Encyclopedia of Archaeal and Bacterial Type Strains, Phase II (KMG-II): From Individual Species to Whole Genera.</title>
        <authorList>
            <person name="Goeker M."/>
        </authorList>
    </citation>
    <scope>NUCLEOTIDE SEQUENCE [LARGE SCALE GENOMIC DNA]</scope>
    <source>
        <strain evidence="4 5">DSM 22413</strain>
    </source>
</reference>
<sequence length="146" mass="14818">MTSHPATNRRLRTTAALLAPLALAAGLLAGCSHDDPSPSGAGQTAASATPTSSATFTKDANGSVTGVTYPGKDGMTALELLLAADPYAQVSGSKDQAFVTGIGGRTADDSKKEFWALSVDGKEAQVGAGALETKDGETITWKLTTY</sequence>
<evidence type="ECO:0000256" key="2">
    <source>
        <dbReference type="SAM" id="SignalP"/>
    </source>
</evidence>
<gene>
    <name evidence="4" type="ORF">CLV34_2087</name>
</gene>
<accession>A0A2M8WRF7</accession>
<dbReference type="Proteomes" id="UP000231586">
    <property type="component" value="Unassembled WGS sequence"/>
</dbReference>
<comment type="caution">
    <text evidence="4">The sequence shown here is derived from an EMBL/GenBank/DDBJ whole genome shotgun (WGS) entry which is preliminary data.</text>
</comment>
<feature type="compositionally biased region" description="Low complexity" evidence="1">
    <location>
        <begin position="37"/>
        <end position="57"/>
    </location>
</feature>